<comment type="caution">
    <text evidence="2">Lacks conserved residue(s) required for the propagation of feature annotation.</text>
</comment>
<comment type="caution">
    <text evidence="5">The sequence shown here is derived from an EMBL/GenBank/DDBJ whole genome shotgun (WGS) entry which is preliminary data.</text>
</comment>
<dbReference type="InterPro" id="IPR014977">
    <property type="entry name" value="WRC_dom"/>
</dbReference>
<organism evidence="5 6">
    <name type="scientific">Morella rubra</name>
    <name type="common">Chinese bayberry</name>
    <dbReference type="NCBI Taxonomy" id="262757"/>
    <lineage>
        <taxon>Eukaryota</taxon>
        <taxon>Viridiplantae</taxon>
        <taxon>Streptophyta</taxon>
        <taxon>Embryophyta</taxon>
        <taxon>Tracheophyta</taxon>
        <taxon>Spermatophyta</taxon>
        <taxon>Magnoliopsida</taxon>
        <taxon>eudicotyledons</taxon>
        <taxon>Gunneridae</taxon>
        <taxon>Pentapetalae</taxon>
        <taxon>rosids</taxon>
        <taxon>fabids</taxon>
        <taxon>Fagales</taxon>
        <taxon>Myricaceae</taxon>
        <taxon>Morella</taxon>
    </lineage>
</organism>
<keyword evidence="6" id="KW-1185">Reference proteome</keyword>
<protein>
    <recommendedName>
        <fullName evidence="4">WRC domain-containing protein</fullName>
    </recommendedName>
</protein>
<evidence type="ECO:0000256" key="3">
    <source>
        <dbReference type="SAM" id="MobiDB-lite"/>
    </source>
</evidence>
<dbReference type="PANTHER" id="PTHR34122">
    <property type="entry name" value="EXPRESSED PROTEIN-RELATED"/>
    <property type="match status" value="1"/>
</dbReference>
<keyword evidence="1" id="KW-0539">Nucleus</keyword>
<dbReference type="AlphaFoldDB" id="A0A6A1WFF9"/>
<feature type="region of interest" description="Disordered" evidence="3">
    <location>
        <begin position="64"/>
        <end position="101"/>
    </location>
</feature>
<evidence type="ECO:0000256" key="2">
    <source>
        <dbReference type="PROSITE-ProRule" id="PRU01002"/>
    </source>
</evidence>
<evidence type="ECO:0000313" key="5">
    <source>
        <dbReference type="EMBL" id="KAB1222398.1"/>
    </source>
</evidence>
<dbReference type="OrthoDB" id="1715989at2759"/>
<dbReference type="EMBL" id="RXIC02000020">
    <property type="protein sequence ID" value="KAB1222398.1"/>
    <property type="molecule type" value="Genomic_DNA"/>
</dbReference>
<dbReference type="Pfam" id="PF08879">
    <property type="entry name" value="WRC"/>
    <property type="match status" value="1"/>
</dbReference>
<accession>A0A6A1WFF9</accession>
<feature type="compositionally biased region" description="Polar residues" evidence="3">
    <location>
        <begin position="69"/>
        <end position="80"/>
    </location>
</feature>
<proteinExistence type="predicted"/>
<gene>
    <name evidence="5" type="ORF">CJ030_MR2G028726</name>
</gene>
<evidence type="ECO:0000259" key="4">
    <source>
        <dbReference type="PROSITE" id="PS51667"/>
    </source>
</evidence>
<feature type="domain" description="WRC" evidence="4">
    <location>
        <begin position="210"/>
        <end position="254"/>
    </location>
</feature>
<dbReference type="PANTHER" id="PTHR34122:SF1">
    <property type="entry name" value="EXPRESSED PROTEIN"/>
    <property type="match status" value="1"/>
</dbReference>
<dbReference type="PROSITE" id="PS51667">
    <property type="entry name" value="WRC"/>
    <property type="match status" value="1"/>
</dbReference>
<sequence length="336" mass="37379">MRIRKRWPSLLLFSQPAAVPPDVLSLTPQSSNAGDDLRLPALQLAKVSRINGWSCPCYGDSEAAEKTGTPDSHSSQRQQEPPTPAGDEEIASEDKSNAPLGSLSVRSVGWYSPGAETSAASSVSSSLSHSEQCCYLILSDFGWNQRHAVIGCWCEEDRAFPVKKRRSSFTRMPNNITEATRKIKKEESSKKSDALIANDEGDMSCTGGIAMQGVRCRRSNGRKWRCWQPSIEGYTHCKYHLDQARVRNRRCRDNQRRKPRQAASRSTELKRAVTSLYIEDDEEYHDRDDNDYSGVFEVGKNTRRGVGFGKARSISSLLARTVPLLAAGDSLVQHDP</sequence>
<name>A0A6A1WFF9_9ROSI</name>
<dbReference type="Proteomes" id="UP000516437">
    <property type="component" value="Chromosome 2"/>
</dbReference>
<evidence type="ECO:0000313" key="6">
    <source>
        <dbReference type="Proteomes" id="UP000516437"/>
    </source>
</evidence>
<evidence type="ECO:0000256" key="1">
    <source>
        <dbReference type="ARBA" id="ARBA00023242"/>
    </source>
</evidence>
<reference evidence="5 6" key="1">
    <citation type="journal article" date="2019" name="Plant Biotechnol. J.">
        <title>The red bayberry genome and genetic basis of sex determination.</title>
        <authorList>
            <person name="Jia H.M."/>
            <person name="Jia H.J."/>
            <person name="Cai Q.L."/>
            <person name="Wang Y."/>
            <person name="Zhao H.B."/>
            <person name="Yang W.F."/>
            <person name="Wang G.Y."/>
            <person name="Li Y.H."/>
            <person name="Zhan D.L."/>
            <person name="Shen Y.T."/>
            <person name="Niu Q.F."/>
            <person name="Chang L."/>
            <person name="Qiu J."/>
            <person name="Zhao L."/>
            <person name="Xie H.B."/>
            <person name="Fu W.Y."/>
            <person name="Jin J."/>
            <person name="Li X.W."/>
            <person name="Jiao Y."/>
            <person name="Zhou C.C."/>
            <person name="Tu T."/>
            <person name="Chai C.Y."/>
            <person name="Gao J.L."/>
            <person name="Fan L.J."/>
            <person name="van de Weg E."/>
            <person name="Wang J.Y."/>
            <person name="Gao Z.S."/>
        </authorList>
    </citation>
    <scope>NUCLEOTIDE SEQUENCE [LARGE SCALE GENOMIC DNA]</scope>
    <source>
        <tissue evidence="5">Leaves</tissue>
    </source>
</reference>